<comment type="caution">
    <text evidence="6">The sequence shown here is derived from an EMBL/GenBank/DDBJ whole genome shotgun (WGS) entry which is preliminary data.</text>
</comment>
<evidence type="ECO:0000256" key="3">
    <source>
        <dbReference type="ARBA" id="ARBA00023125"/>
    </source>
</evidence>
<dbReference type="CDD" id="cd08422">
    <property type="entry name" value="PBP2_CrgA_like"/>
    <property type="match status" value="1"/>
</dbReference>
<evidence type="ECO:0000256" key="1">
    <source>
        <dbReference type="ARBA" id="ARBA00009437"/>
    </source>
</evidence>
<dbReference type="PANTHER" id="PTHR30537:SF5">
    <property type="entry name" value="HTH-TYPE TRANSCRIPTIONAL ACTIVATOR TTDR-RELATED"/>
    <property type="match status" value="1"/>
</dbReference>
<evidence type="ECO:0000256" key="4">
    <source>
        <dbReference type="ARBA" id="ARBA00023163"/>
    </source>
</evidence>
<dbReference type="InterPro" id="IPR036388">
    <property type="entry name" value="WH-like_DNA-bd_sf"/>
</dbReference>
<keyword evidence="2" id="KW-0805">Transcription regulation</keyword>
<feature type="domain" description="HTH lysR-type" evidence="5">
    <location>
        <begin position="5"/>
        <end position="62"/>
    </location>
</feature>
<dbReference type="Pfam" id="PF00126">
    <property type="entry name" value="HTH_1"/>
    <property type="match status" value="1"/>
</dbReference>
<dbReference type="PANTHER" id="PTHR30537">
    <property type="entry name" value="HTH-TYPE TRANSCRIPTIONAL REGULATOR"/>
    <property type="match status" value="1"/>
</dbReference>
<comment type="similarity">
    <text evidence="1">Belongs to the LysR transcriptional regulatory family.</text>
</comment>
<dbReference type="InterPro" id="IPR036390">
    <property type="entry name" value="WH_DNA-bd_sf"/>
</dbReference>
<protein>
    <submittedName>
        <fullName evidence="6">Transcriptional regulator LysR family</fullName>
    </submittedName>
</protein>
<dbReference type="Gene3D" id="3.40.190.290">
    <property type="match status" value="1"/>
</dbReference>
<dbReference type="EMBL" id="WEKV01000025">
    <property type="protein sequence ID" value="KAB7781907.1"/>
    <property type="molecule type" value="Genomic_DNA"/>
</dbReference>
<dbReference type="GO" id="GO:0006351">
    <property type="term" value="P:DNA-templated transcription"/>
    <property type="evidence" value="ECO:0007669"/>
    <property type="project" value="TreeGrafter"/>
</dbReference>
<reference evidence="6 7" key="1">
    <citation type="submission" date="2019-10" db="EMBL/GenBank/DDBJ databases">
        <title>Draft Genome Sequence of the Caffeine Degrading Methylotroph Methylorubrum populi PINKEL.</title>
        <authorList>
            <person name="Dawson S.C."/>
            <person name="Zhang X."/>
            <person name="Wright M.E."/>
            <person name="Sharma G."/>
            <person name="Langner J.T."/>
            <person name="Ditty J.L."/>
            <person name="Subuyuj G.A."/>
        </authorList>
    </citation>
    <scope>NUCLEOTIDE SEQUENCE [LARGE SCALE GENOMIC DNA]</scope>
    <source>
        <strain evidence="6 7">Pinkel</strain>
    </source>
</reference>
<evidence type="ECO:0000259" key="5">
    <source>
        <dbReference type="PROSITE" id="PS50931"/>
    </source>
</evidence>
<dbReference type="GO" id="GO:0043565">
    <property type="term" value="F:sequence-specific DNA binding"/>
    <property type="evidence" value="ECO:0007669"/>
    <property type="project" value="TreeGrafter"/>
</dbReference>
<dbReference type="InterPro" id="IPR005119">
    <property type="entry name" value="LysR_subst-bd"/>
</dbReference>
<sequence>MNYEYELKDISCFVQVARAGSLSRASNIYNIPKASLSHHLRKLEDALQVQLFIRKAKGLELTEAGKKYLELCSAIFESCDSAANAAQWAHTAVGGTIRLAATSEFGTSVIGAAALHFSRSYPDVHFDIQLCSVEKIITGQVDFDCLIYVGESPDSPLMRRKLGDFTYGLYASPAYLSSVPKTQDLKAVERLSGIIYMRNNTPERWVLDKQKTRQICSPETKYTVNDYWMSKYFCVKGMGVSYLPDFFVKYEVESKALVPILPDWRSRAVPVFIIYSPQKHRIARIAKLVDILCENFEGFTMLPGYSLVSREE</sequence>
<gene>
    <name evidence="6" type="ORF">F8B43_5656</name>
</gene>
<organism evidence="6 7">
    <name type="scientific">Methylorubrum populi</name>
    <dbReference type="NCBI Taxonomy" id="223967"/>
    <lineage>
        <taxon>Bacteria</taxon>
        <taxon>Pseudomonadati</taxon>
        <taxon>Pseudomonadota</taxon>
        <taxon>Alphaproteobacteria</taxon>
        <taxon>Hyphomicrobiales</taxon>
        <taxon>Methylobacteriaceae</taxon>
        <taxon>Methylorubrum</taxon>
    </lineage>
</organism>
<evidence type="ECO:0000313" key="7">
    <source>
        <dbReference type="Proteomes" id="UP000469949"/>
    </source>
</evidence>
<dbReference type="SUPFAM" id="SSF46785">
    <property type="entry name" value="Winged helix' DNA-binding domain"/>
    <property type="match status" value="1"/>
</dbReference>
<dbReference type="GO" id="GO:0003700">
    <property type="term" value="F:DNA-binding transcription factor activity"/>
    <property type="evidence" value="ECO:0007669"/>
    <property type="project" value="InterPro"/>
</dbReference>
<dbReference type="Proteomes" id="UP000469949">
    <property type="component" value="Unassembled WGS sequence"/>
</dbReference>
<dbReference type="PROSITE" id="PS50931">
    <property type="entry name" value="HTH_LYSR"/>
    <property type="match status" value="1"/>
</dbReference>
<dbReference type="RefSeq" id="WP_152279191.1">
    <property type="nucleotide sequence ID" value="NZ_WEKV01000025.1"/>
</dbReference>
<name>A0A833J1I5_9HYPH</name>
<dbReference type="Gene3D" id="1.10.10.10">
    <property type="entry name" value="Winged helix-like DNA-binding domain superfamily/Winged helix DNA-binding domain"/>
    <property type="match status" value="1"/>
</dbReference>
<evidence type="ECO:0000256" key="2">
    <source>
        <dbReference type="ARBA" id="ARBA00023015"/>
    </source>
</evidence>
<dbReference type="InterPro" id="IPR000847">
    <property type="entry name" value="LysR_HTH_N"/>
</dbReference>
<proteinExistence type="inferred from homology"/>
<keyword evidence="3" id="KW-0238">DNA-binding</keyword>
<dbReference type="AlphaFoldDB" id="A0A833J1I5"/>
<dbReference type="Pfam" id="PF03466">
    <property type="entry name" value="LysR_substrate"/>
    <property type="match status" value="1"/>
</dbReference>
<dbReference type="InterPro" id="IPR058163">
    <property type="entry name" value="LysR-type_TF_proteobact-type"/>
</dbReference>
<evidence type="ECO:0000313" key="6">
    <source>
        <dbReference type="EMBL" id="KAB7781907.1"/>
    </source>
</evidence>
<accession>A0A833J1I5</accession>
<dbReference type="FunFam" id="1.10.10.10:FF:000001">
    <property type="entry name" value="LysR family transcriptional regulator"/>
    <property type="match status" value="1"/>
</dbReference>
<keyword evidence="4" id="KW-0804">Transcription</keyword>
<dbReference type="SUPFAM" id="SSF53850">
    <property type="entry name" value="Periplasmic binding protein-like II"/>
    <property type="match status" value="1"/>
</dbReference>